<dbReference type="Gene3D" id="1.10.1790.10">
    <property type="entry name" value="PRD domain"/>
    <property type="match status" value="1"/>
</dbReference>
<keyword evidence="3" id="KW-1185">Reference proteome</keyword>
<proteinExistence type="predicted"/>
<reference evidence="2 3" key="1">
    <citation type="submission" date="2019-05" db="EMBL/GenBank/DDBJ databases">
        <title>Culicoidintestinum kansasii gen. nov., sp. nov. from the gastrointestinal tract of the biting midge, Culicoides sonorensis.</title>
        <authorList>
            <person name="Neupane S."/>
            <person name="Ghosh A."/>
            <person name="Gunther S."/>
            <person name="Martin K."/>
            <person name="Zurek L."/>
        </authorList>
    </citation>
    <scope>NUCLEOTIDE SEQUENCE [LARGE SCALE GENOMIC DNA]</scope>
    <source>
        <strain evidence="2 3">CS-1</strain>
    </source>
</reference>
<dbReference type="OrthoDB" id="2184498at2"/>
<dbReference type="AlphaFoldDB" id="A0A5R8QBK0"/>
<accession>A0A5R8QBK0</accession>
<sequence>MIQEKLNVLKTAGIIDEQIYDYMQAVIQYMNEQNVTTDSEKASVFLTHLAMATARQKKGESVAALDPQIAEQLRNEPAFVHAESLWQELAAIAPLTFDDAEVDYMYIHICSLLASL</sequence>
<dbReference type="InterPro" id="IPR011608">
    <property type="entry name" value="PRD"/>
</dbReference>
<dbReference type="Proteomes" id="UP000306912">
    <property type="component" value="Unassembled WGS sequence"/>
</dbReference>
<dbReference type="InterPro" id="IPR036634">
    <property type="entry name" value="PRD_sf"/>
</dbReference>
<dbReference type="SUPFAM" id="SSF63520">
    <property type="entry name" value="PTS-regulatory domain, PRD"/>
    <property type="match status" value="1"/>
</dbReference>
<dbReference type="GO" id="GO:0006355">
    <property type="term" value="P:regulation of DNA-templated transcription"/>
    <property type="evidence" value="ECO:0007669"/>
    <property type="project" value="InterPro"/>
</dbReference>
<feature type="domain" description="PRD" evidence="1">
    <location>
        <begin position="14"/>
        <end position="116"/>
    </location>
</feature>
<comment type="caution">
    <text evidence="2">The sequence shown here is derived from an EMBL/GenBank/DDBJ whole genome shotgun (WGS) entry which is preliminary data.</text>
</comment>
<dbReference type="InParanoid" id="A0A5R8QBK0"/>
<gene>
    <name evidence="2" type="ORF">FEZ08_08085</name>
</gene>
<dbReference type="EMBL" id="VBWP01000006">
    <property type="protein sequence ID" value="TLG72995.1"/>
    <property type="molecule type" value="Genomic_DNA"/>
</dbReference>
<evidence type="ECO:0000313" key="3">
    <source>
        <dbReference type="Proteomes" id="UP000306912"/>
    </source>
</evidence>
<protein>
    <submittedName>
        <fullName evidence="2">PRD domain-containing protein</fullName>
    </submittedName>
</protein>
<dbReference type="RefSeq" id="WP_138191221.1">
    <property type="nucleotide sequence ID" value="NZ_VBWP01000006.1"/>
</dbReference>
<dbReference type="PROSITE" id="PS51372">
    <property type="entry name" value="PRD_2"/>
    <property type="match status" value="1"/>
</dbReference>
<name>A0A5R8QBK0_9FIRM</name>
<evidence type="ECO:0000259" key="1">
    <source>
        <dbReference type="PROSITE" id="PS51372"/>
    </source>
</evidence>
<organism evidence="2 3">
    <name type="scientific">Culicoidibacter larvae</name>
    <dbReference type="NCBI Taxonomy" id="2579976"/>
    <lineage>
        <taxon>Bacteria</taxon>
        <taxon>Bacillati</taxon>
        <taxon>Bacillota</taxon>
        <taxon>Culicoidibacteria</taxon>
        <taxon>Culicoidibacterales</taxon>
        <taxon>Culicoidibacteraceae</taxon>
        <taxon>Culicoidibacter</taxon>
    </lineage>
</organism>
<evidence type="ECO:0000313" key="2">
    <source>
        <dbReference type="EMBL" id="TLG72995.1"/>
    </source>
</evidence>